<accession>A0ABW3ZK64</accession>
<keyword evidence="1" id="KW-0732">Signal</keyword>
<evidence type="ECO:0000256" key="1">
    <source>
        <dbReference type="SAM" id="SignalP"/>
    </source>
</evidence>
<keyword evidence="3" id="KW-1185">Reference proteome</keyword>
<evidence type="ECO:0000313" key="3">
    <source>
        <dbReference type="Proteomes" id="UP001597135"/>
    </source>
</evidence>
<organism evidence="2 3">
    <name type="scientific">Litorisediminicola beolgyonensis</name>
    <dbReference type="NCBI Taxonomy" id="1173614"/>
    <lineage>
        <taxon>Bacteria</taxon>
        <taxon>Pseudomonadati</taxon>
        <taxon>Pseudomonadota</taxon>
        <taxon>Alphaproteobacteria</taxon>
        <taxon>Rhodobacterales</taxon>
        <taxon>Paracoccaceae</taxon>
        <taxon>Litorisediminicola</taxon>
    </lineage>
</organism>
<gene>
    <name evidence="2" type="ORF">ACFQ4E_13475</name>
</gene>
<proteinExistence type="predicted"/>
<reference evidence="3" key="1">
    <citation type="journal article" date="2019" name="Int. J. Syst. Evol. Microbiol.">
        <title>The Global Catalogue of Microorganisms (GCM) 10K type strain sequencing project: providing services to taxonomists for standard genome sequencing and annotation.</title>
        <authorList>
            <consortium name="The Broad Institute Genomics Platform"/>
            <consortium name="The Broad Institute Genome Sequencing Center for Infectious Disease"/>
            <person name="Wu L."/>
            <person name="Ma J."/>
        </authorList>
    </citation>
    <scope>NUCLEOTIDE SEQUENCE [LARGE SCALE GENOMIC DNA]</scope>
    <source>
        <strain evidence="3">CCUG 62953</strain>
    </source>
</reference>
<feature type="signal peptide" evidence="1">
    <location>
        <begin position="1"/>
        <end position="22"/>
    </location>
</feature>
<dbReference type="RefSeq" id="WP_386804390.1">
    <property type="nucleotide sequence ID" value="NZ_JBHTMU010000025.1"/>
</dbReference>
<protein>
    <submittedName>
        <fullName evidence="2">Excinuclease ABC subunit A</fullName>
    </submittedName>
</protein>
<evidence type="ECO:0000313" key="2">
    <source>
        <dbReference type="EMBL" id="MFD1343434.1"/>
    </source>
</evidence>
<feature type="chain" id="PRO_5045261300" evidence="1">
    <location>
        <begin position="23"/>
        <end position="119"/>
    </location>
</feature>
<dbReference type="Proteomes" id="UP001597135">
    <property type="component" value="Unassembled WGS sequence"/>
</dbReference>
<comment type="caution">
    <text evidence="2">The sequence shown here is derived from an EMBL/GenBank/DDBJ whole genome shotgun (WGS) entry which is preliminary data.</text>
</comment>
<dbReference type="Gene3D" id="3.10.450.160">
    <property type="entry name" value="inner membrane protein cigr"/>
    <property type="match status" value="1"/>
</dbReference>
<name>A0ABW3ZK64_9RHOB</name>
<sequence>MTRIMTTLALALACAAVTPAIAAPKGCPPGLAKKQNGCTPPGLAKKGVIRDEDRYAEEQLYRYGIGDRIDTDYVVIRDPRRYDLDPGESYYRVGETVYRVDRETREVLDVIGALSTILN</sequence>
<dbReference type="EMBL" id="JBHTMU010000025">
    <property type="protein sequence ID" value="MFD1343434.1"/>
    <property type="molecule type" value="Genomic_DNA"/>
</dbReference>